<dbReference type="Proteomes" id="UP001139336">
    <property type="component" value="Unassembled WGS sequence"/>
</dbReference>
<feature type="transmembrane region" description="Helical" evidence="1">
    <location>
        <begin position="92"/>
        <end position="111"/>
    </location>
</feature>
<proteinExistence type="predicted"/>
<comment type="caution">
    <text evidence="2">The sequence shown here is derived from an EMBL/GenBank/DDBJ whole genome shotgun (WGS) entry which is preliminary data.</text>
</comment>
<dbReference type="Pfam" id="PF11255">
    <property type="entry name" value="DUF3054"/>
    <property type="match status" value="1"/>
</dbReference>
<keyword evidence="3" id="KW-1185">Reference proteome</keyword>
<accession>A0A9X1TZV6</accession>
<keyword evidence="1" id="KW-1133">Transmembrane helix</keyword>
<keyword evidence="1" id="KW-0472">Membrane</keyword>
<reference evidence="2" key="1">
    <citation type="submission" date="2022-01" db="EMBL/GenBank/DDBJ databases">
        <title>Corynebacterium sp. nov isolated from isolated from the feces of the greater white-fronted geese (Anser albifrons) at Poyang Lake, PR China.</title>
        <authorList>
            <person name="Liu Q."/>
        </authorList>
    </citation>
    <scope>NUCLEOTIDE SEQUENCE</scope>
    <source>
        <strain evidence="2">JCM 32435</strain>
    </source>
</reference>
<feature type="transmembrane region" description="Helical" evidence="1">
    <location>
        <begin position="30"/>
        <end position="55"/>
    </location>
</feature>
<dbReference type="AlphaFoldDB" id="A0A9X1TZV6"/>
<evidence type="ECO:0000256" key="1">
    <source>
        <dbReference type="SAM" id="Phobius"/>
    </source>
</evidence>
<feature type="transmembrane region" description="Helical" evidence="1">
    <location>
        <begin position="7"/>
        <end position="24"/>
    </location>
</feature>
<gene>
    <name evidence="2" type="ORF">L1O03_09095</name>
</gene>
<organism evidence="2 3">
    <name type="scientific">Corynebacterium uropygiale</name>
    <dbReference type="NCBI Taxonomy" id="1775911"/>
    <lineage>
        <taxon>Bacteria</taxon>
        <taxon>Bacillati</taxon>
        <taxon>Actinomycetota</taxon>
        <taxon>Actinomycetes</taxon>
        <taxon>Mycobacteriales</taxon>
        <taxon>Corynebacteriaceae</taxon>
        <taxon>Corynebacterium</taxon>
    </lineage>
</organism>
<feature type="transmembrane region" description="Helical" evidence="1">
    <location>
        <begin position="67"/>
        <end position="86"/>
    </location>
</feature>
<evidence type="ECO:0000313" key="2">
    <source>
        <dbReference type="EMBL" id="MCF4007326.1"/>
    </source>
</evidence>
<dbReference type="EMBL" id="JAKGSI010000004">
    <property type="protein sequence ID" value="MCF4007326.1"/>
    <property type="molecule type" value="Genomic_DNA"/>
</dbReference>
<name>A0A9X1TZV6_9CORY</name>
<sequence length="124" mass="13588">MSNRASFITDLVMIFVFALLARIAHNSQDLPLSFLGVLNTAWPFWLGMLLAWAYIAYRRLTGAAVSPAGLIAWIASVIVGLAIWGIKHQAVPHWSFIIVASVTSAILFLGWRGIARLRARKAAA</sequence>
<evidence type="ECO:0000313" key="3">
    <source>
        <dbReference type="Proteomes" id="UP001139336"/>
    </source>
</evidence>
<dbReference type="InterPro" id="IPR021414">
    <property type="entry name" value="DUF3054"/>
</dbReference>
<keyword evidence="1" id="KW-0812">Transmembrane</keyword>
<protein>
    <submittedName>
        <fullName evidence="2">DUF3054 domain-containing protein</fullName>
    </submittedName>
</protein>
<dbReference type="RefSeq" id="WP_236119464.1">
    <property type="nucleotide sequence ID" value="NZ_JAKGSI010000004.1"/>
</dbReference>